<evidence type="ECO:0000313" key="1">
    <source>
        <dbReference type="EMBL" id="AXV10357.1"/>
    </source>
</evidence>
<dbReference type="EMBL" id="CP031166">
    <property type="protein sequence ID" value="AXV10357.1"/>
    <property type="molecule type" value="Genomic_DNA"/>
</dbReference>
<name>A0A346Y7B0_9ACTN</name>
<dbReference type="KEGG" id="euz:DVS28_b0617"/>
<keyword evidence="2" id="KW-1185">Reference proteome</keyword>
<gene>
    <name evidence="1" type="ORF">DVS28_b0617</name>
</gene>
<evidence type="ECO:0000313" key="2">
    <source>
        <dbReference type="Proteomes" id="UP000264006"/>
    </source>
</evidence>
<reference evidence="1 2" key="1">
    <citation type="submission" date="2018-09" db="EMBL/GenBank/DDBJ databases">
        <title>Complete genome sequence of Euzebya sp. DY32-46 isolated from seawater of Pacific Ocean.</title>
        <authorList>
            <person name="Xu L."/>
            <person name="Wu Y.-H."/>
            <person name="Xu X.-W."/>
        </authorList>
    </citation>
    <scope>NUCLEOTIDE SEQUENCE [LARGE SCALE GENOMIC DNA]</scope>
    <source>
        <strain evidence="1 2">DY32-46</strain>
        <plasmid evidence="2">pedy32-46i</plasmid>
    </source>
</reference>
<organism evidence="1 2">
    <name type="scientific">Euzebya pacifica</name>
    <dbReference type="NCBI Taxonomy" id="1608957"/>
    <lineage>
        <taxon>Bacteria</taxon>
        <taxon>Bacillati</taxon>
        <taxon>Actinomycetota</taxon>
        <taxon>Nitriliruptoria</taxon>
        <taxon>Euzebyales</taxon>
    </lineage>
</organism>
<dbReference type="Proteomes" id="UP000264006">
    <property type="component" value="Plasmid pEDY32-46I"/>
</dbReference>
<dbReference type="AlphaFoldDB" id="A0A346Y7B0"/>
<protein>
    <submittedName>
        <fullName evidence="1">Uncharacterized protein</fullName>
    </submittedName>
</protein>
<dbReference type="RefSeq" id="WP_114594921.1">
    <property type="nucleotide sequence ID" value="NZ_CP031166.1"/>
</dbReference>
<geneLocation type="plasmid" evidence="2">
    <name>pedy32-46i</name>
</geneLocation>
<accession>A0A346Y7B0</accession>
<keyword evidence="1" id="KW-0614">Plasmid</keyword>
<proteinExistence type="predicted"/>
<sequence length="203" mass="21344">MDIPTPPGIVVINECCHPLLGTVSAVAAARTSPVVRPTRRRARKRMARETTAAHITPAATFPHGLRHSQLVTGTVTVGFGLLPEHEVLMSVTRNEVHPSLVALCDQIDAVIRTFPVGVGTTKTQMVVDALARIETGHHCCDENTANDYAALTGSRDLDEIGGVAAMVAAAVTIIAADKDGTEPVAVACHALTNAHKHTPDLSS</sequence>